<name>A0A841RKL3_9BACI</name>
<feature type="transmembrane region" description="Helical" evidence="1">
    <location>
        <begin position="71"/>
        <end position="90"/>
    </location>
</feature>
<dbReference type="RefSeq" id="WP_184244839.1">
    <property type="nucleotide sequence ID" value="NZ_BAAACU010000002.1"/>
</dbReference>
<gene>
    <name evidence="2" type="ORF">GGQ92_000797</name>
</gene>
<keyword evidence="3" id="KW-1185">Reference proteome</keyword>
<proteinExistence type="predicted"/>
<comment type="caution">
    <text evidence="2">The sequence shown here is derived from an EMBL/GenBank/DDBJ whole genome shotgun (WGS) entry which is preliminary data.</text>
</comment>
<evidence type="ECO:0000313" key="3">
    <source>
        <dbReference type="Proteomes" id="UP000572212"/>
    </source>
</evidence>
<feature type="transmembrane region" description="Helical" evidence="1">
    <location>
        <begin position="135"/>
        <end position="157"/>
    </location>
</feature>
<dbReference type="AlphaFoldDB" id="A0A841RKL3"/>
<accession>A0A841RKL3</accession>
<dbReference type="EMBL" id="JACHON010000002">
    <property type="protein sequence ID" value="MBB6512016.1"/>
    <property type="molecule type" value="Genomic_DNA"/>
</dbReference>
<feature type="transmembrane region" description="Helical" evidence="1">
    <location>
        <begin position="12"/>
        <end position="37"/>
    </location>
</feature>
<organism evidence="2 3">
    <name type="scientific">Gracilibacillus halotolerans</name>
    <dbReference type="NCBI Taxonomy" id="74386"/>
    <lineage>
        <taxon>Bacteria</taxon>
        <taxon>Bacillati</taxon>
        <taxon>Bacillota</taxon>
        <taxon>Bacilli</taxon>
        <taxon>Bacillales</taxon>
        <taxon>Bacillaceae</taxon>
        <taxon>Gracilibacillus</taxon>
    </lineage>
</organism>
<feature type="transmembrane region" description="Helical" evidence="1">
    <location>
        <begin position="43"/>
        <end position="59"/>
    </location>
</feature>
<protein>
    <submittedName>
        <fullName evidence="2">Uncharacterized membrane protein YhaH (DUF805 family)</fullName>
    </submittedName>
</protein>
<sequence>MRIILEVLRFMLVFFIIATLTGLATVIITGPILTNFGLHPDEFVWIGFVIAIPVVYAIYKKKKWGNVMDRKIFWTSIAAIILLLAITPAATTEFLHTSKYAQSYGFPFPFLTLYVENGSQFLLPNLLSGKLTGSALHTGVFINFLLIYFVVFLGFFLKKRVLENRENTIG</sequence>
<keyword evidence="1" id="KW-0812">Transmembrane</keyword>
<evidence type="ECO:0000313" key="2">
    <source>
        <dbReference type="EMBL" id="MBB6512016.1"/>
    </source>
</evidence>
<evidence type="ECO:0000256" key="1">
    <source>
        <dbReference type="SAM" id="Phobius"/>
    </source>
</evidence>
<keyword evidence="1" id="KW-1133">Transmembrane helix</keyword>
<keyword evidence="1" id="KW-0472">Membrane</keyword>
<reference evidence="2 3" key="1">
    <citation type="submission" date="2020-08" db="EMBL/GenBank/DDBJ databases">
        <title>Genomic Encyclopedia of Type Strains, Phase IV (KMG-IV): sequencing the most valuable type-strain genomes for metagenomic binning, comparative biology and taxonomic classification.</title>
        <authorList>
            <person name="Goeker M."/>
        </authorList>
    </citation>
    <scope>NUCLEOTIDE SEQUENCE [LARGE SCALE GENOMIC DNA]</scope>
    <source>
        <strain evidence="2 3">DSM 11805</strain>
    </source>
</reference>
<dbReference type="Proteomes" id="UP000572212">
    <property type="component" value="Unassembled WGS sequence"/>
</dbReference>